<dbReference type="STRING" id="1429867.A0A0G4PMG4"/>
<dbReference type="Gene3D" id="3.40.50.880">
    <property type="match status" value="1"/>
</dbReference>
<dbReference type="Proteomes" id="UP000053732">
    <property type="component" value="Unassembled WGS sequence"/>
</dbReference>
<name>A0A0G4PMG4_PENC3</name>
<dbReference type="Pfam" id="PF17124">
    <property type="entry name" value="ThiJ_like"/>
    <property type="match status" value="1"/>
</dbReference>
<proteinExistence type="predicted"/>
<reference evidence="4 5" key="1">
    <citation type="journal article" date="2014" name="Nat. Commun.">
        <title>Multiple recent horizontal transfers of a large genomic region in cheese making fungi.</title>
        <authorList>
            <person name="Cheeseman K."/>
            <person name="Ropars J."/>
            <person name="Renault P."/>
            <person name="Dupont J."/>
            <person name="Gouzy J."/>
            <person name="Branca A."/>
            <person name="Abraham A.L."/>
            <person name="Ceppi M."/>
            <person name="Conseiller E."/>
            <person name="Debuchy R."/>
            <person name="Malagnac F."/>
            <person name="Goarin A."/>
            <person name="Silar P."/>
            <person name="Lacoste S."/>
            <person name="Sallet E."/>
            <person name="Bensimon A."/>
            <person name="Giraud T."/>
            <person name="Brygoo Y."/>
        </authorList>
    </citation>
    <scope>NUCLEOTIDE SEQUENCE [LARGE SCALE GENOMIC DNA]</scope>
    <source>
        <strain evidence="5">FM 013</strain>
    </source>
</reference>
<keyword evidence="5" id="KW-1185">Reference proteome</keyword>
<dbReference type="PANTHER" id="PTHR48094:SF22">
    <property type="entry name" value="DJ-1_PFPI DOMAIN-CONTAINING PROTEIN"/>
    <property type="match status" value="1"/>
</dbReference>
<feature type="region of interest" description="Disordered" evidence="3">
    <location>
        <begin position="1"/>
        <end position="42"/>
    </location>
</feature>
<organism evidence="4 5">
    <name type="scientific">Penicillium camemberti (strain FM 013)</name>
    <dbReference type="NCBI Taxonomy" id="1429867"/>
    <lineage>
        <taxon>Eukaryota</taxon>
        <taxon>Fungi</taxon>
        <taxon>Dikarya</taxon>
        <taxon>Ascomycota</taxon>
        <taxon>Pezizomycotina</taxon>
        <taxon>Eurotiomycetes</taxon>
        <taxon>Eurotiomycetidae</taxon>
        <taxon>Eurotiales</taxon>
        <taxon>Aspergillaceae</taxon>
        <taxon>Penicillium</taxon>
    </lineage>
</organism>
<evidence type="ECO:0000313" key="5">
    <source>
        <dbReference type="Proteomes" id="UP000053732"/>
    </source>
</evidence>
<sequence length="313" mass="34466">MTRPRRQSRRERQERFHVQAPKLPKDQTWTAKDSPRRGQSCEVQPHPIASMQWNQNDITNNKQSRPKSSTASFTLSLTMPSKKILIILSNAHTFPLRKTSSPDAGKIVEQPSGFFLQELAKPLQKLLDAGHEVTFASPKGQEPTSDPNSESLLAYAGNFNELQREQDLIERMRRENGLTRPRPFSTINDNELATFAGVFIPGGHVPLQDLGANAELGRILRYLYQENKSTAAICHGPYALLSTKEAGDGSFVYDSYKITSWSDAEENVMESLWGGEAGKVESALRDAGAVMVEGAPEKIGGKPLAANASGSDS</sequence>
<evidence type="ECO:0000313" key="4">
    <source>
        <dbReference type="EMBL" id="CRL27333.1"/>
    </source>
</evidence>
<dbReference type="GO" id="GO:0019243">
    <property type="term" value="P:methylglyoxal catabolic process to D-lactate via S-lactoyl-glutathione"/>
    <property type="evidence" value="ECO:0007669"/>
    <property type="project" value="TreeGrafter"/>
</dbReference>
<dbReference type="GO" id="GO:0005737">
    <property type="term" value="C:cytoplasm"/>
    <property type="evidence" value="ECO:0007669"/>
    <property type="project" value="TreeGrafter"/>
</dbReference>
<dbReference type="GO" id="GO:0019172">
    <property type="term" value="F:glyoxalase III activity"/>
    <property type="evidence" value="ECO:0007669"/>
    <property type="project" value="UniProtKB-EC"/>
</dbReference>
<dbReference type="InterPro" id="IPR050325">
    <property type="entry name" value="Prot/Nucl_acid_deglycase"/>
</dbReference>
<gene>
    <name evidence="4" type="ORF">PCAMFM013_S022g000012</name>
</gene>
<dbReference type="PANTHER" id="PTHR48094">
    <property type="entry name" value="PROTEIN/NUCLEIC ACID DEGLYCASE DJ-1-RELATED"/>
    <property type="match status" value="1"/>
</dbReference>
<evidence type="ECO:0000256" key="3">
    <source>
        <dbReference type="SAM" id="MobiDB-lite"/>
    </source>
</evidence>
<evidence type="ECO:0000256" key="1">
    <source>
        <dbReference type="ARBA" id="ARBA00013134"/>
    </source>
</evidence>
<accession>A0A0G4PMG4</accession>
<dbReference type="EC" id="4.2.1.130" evidence="1"/>
<comment type="catalytic activity">
    <reaction evidence="2">
        <text>methylglyoxal + H2O = (R)-lactate + H(+)</text>
        <dbReference type="Rhea" id="RHEA:27754"/>
        <dbReference type="ChEBI" id="CHEBI:15377"/>
        <dbReference type="ChEBI" id="CHEBI:15378"/>
        <dbReference type="ChEBI" id="CHEBI:16004"/>
        <dbReference type="ChEBI" id="CHEBI:17158"/>
        <dbReference type="EC" id="4.2.1.130"/>
    </reaction>
</comment>
<dbReference type="EMBL" id="HG793155">
    <property type="protein sequence ID" value="CRL27333.1"/>
    <property type="molecule type" value="Genomic_DNA"/>
</dbReference>
<dbReference type="InterPro" id="IPR029062">
    <property type="entry name" value="Class_I_gatase-like"/>
</dbReference>
<dbReference type="AlphaFoldDB" id="A0A0G4PMG4"/>
<dbReference type="InterPro" id="IPR032633">
    <property type="entry name" value="ThiJ-like"/>
</dbReference>
<dbReference type="CDD" id="cd03141">
    <property type="entry name" value="GATase1_Hsp31_like"/>
    <property type="match status" value="1"/>
</dbReference>
<dbReference type="SUPFAM" id="SSF52317">
    <property type="entry name" value="Class I glutamine amidotransferase-like"/>
    <property type="match status" value="1"/>
</dbReference>
<evidence type="ECO:0000256" key="2">
    <source>
        <dbReference type="ARBA" id="ARBA00048082"/>
    </source>
</evidence>
<protein>
    <recommendedName>
        <fullName evidence="1">D-lactate dehydratase</fullName>
        <ecNumber evidence="1">4.2.1.130</ecNumber>
    </recommendedName>
</protein>